<dbReference type="Pfam" id="PF01037">
    <property type="entry name" value="AsnC_trans_reg"/>
    <property type="match status" value="1"/>
</dbReference>
<sequence>MKVMAYVLVQTLPGTSHEVVASRNVPGVIMANSVFGRYDAVIVMSADSLKDLSRKVYEAVGRLPYVVKVETLVCMPSVPEQPPKKREELRLVTSFHCPSCHALNEVGAAVCYFCGYSFQ</sequence>
<protein>
    <recommendedName>
        <fullName evidence="1">Transcription regulator AsnC/Lrp ligand binding domain-containing protein</fullName>
    </recommendedName>
</protein>
<dbReference type="InterPro" id="IPR011008">
    <property type="entry name" value="Dimeric_a/b-barrel"/>
</dbReference>
<organism evidence="2">
    <name type="scientific">Caldiarchaeum subterraneum</name>
    <dbReference type="NCBI Taxonomy" id="311458"/>
    <lineage>
        <taxon>Archaea</taxon>
        <taxon>Nitrososphaerota</taxon>
        <taxon>Candidatus Caldarchaeales</taxon>
        <taxon>Candidatus Caldarchaeaceae</taxon>
        <taxon>Candidatus Caldarchaeum</taxon>
    </lineage>
</organism>
<proteinExistence type="predicted"/>
<name>A0A7C5QN00_CALS0</name>
<dbReference type="Gene3D" id="3.30.70.920">
    <property type="match status" value="1"/>
</dbReference>
<dbReference type="EMBL" id="DRWN01000026">
    <property type="protein sequence ID" value="HHK68195.1"/>
    <property type="molecule type" value="Genomic_DNA"/>
</dbReference>
<gene>
    <name evidence="2" type="ORF">ENM11_03440</name>
</gene>
<reference evidence="2" key="1">
    <citation type="journal article" date="2020" name="mSystems">
        <title>Genome- and Community-Level Interaction Insights into Carbon Utilization and Element Cycling Functions of Hydrothermarchaeota in Hydrothermal Sediment.</title>
        <authorList>
            <person name="Zhou Z."/>
            <person name="Liu Y."/>
            <person name="Xu W."/>
            <person name="Pan J."/>
            <person name="Luo Z.H."/>
            <person name="Li M."/>
        </authorList>
    </citation>
    <scope>NUCLEOTIDE SEQUENCE [LARGE SCALE GENOMIC DNA]</scope>
    <source>
        <strain evidence="2">SpSt-1056</strain>
    </source>
</reference>
<dbReference type="InterPro" id="IPR019887">
    <property type="entry name" value="Tscrpt_reg_AsnC/Lrp_C"/>
</dbReference>
<evidence type="ECO:0000313" key="2">
    <source>
        <dbReference type="EMBL" id="HHK68195.1"/>
    </source>
</evidence>
<dbReference type="AlphaFoldDB" id="A0A7C5QN00"/>
<dbReference type="SUPFAM" id="SSF54909">
    <property type="entry name" value="Dimeric alpha+beta barrel"/>
    <property type="match status" value="1"/>
</dbReference>
<comment type="caution">
    <text evidence="2">The sequence shown here is derived from an EMBL/GenBank/DDBJ whole genome shotgun (WGS) entry which is preliminary data.</text>
</comment>
<evidence type="ECO:0000259" key="1">
    <source>
        <dbReference type="Pfam" id="PF01037"/>
    </source>
</evidence>
<feature type="domain" description="Transcription regulator AsnC/Lrp ligand binding" evidence="1">
    <location>
        <begin position="23"/>
        <end position="75"/>
    </location>
</feature>
<accession>A0A7C5QN00</accession>